<dbReference type="GO" id="GO:0003677">
    <property type="term" value="F:DNA binding"/>
    <property type="evidence" value="ECO:0007669"/>
    <property type="project" value="InterPro"/>
</dbReference>
<gene>
    <name evidence="2" type="ORF">CWN50_04430</name>
</gene>
<keyword evidence="1" id="KW-0233">DNA recombination</keyword>
<evidence type="ECO:0000256" key="1">
    <source>
        <dbReference type="ARBA" id="ARBA00023172"/>
    </source>
</evidence>
<dbReference type="GO" id="GO:0006310">
    <property type="term" value="P:DNA recombination"/>
    <property type="evidence" value="ECO:0007669"/>
    <property type="project" value="UniProtKB-KW"/>
</dbReference>
<protein>
    <submittedName>
        <fullName evidence="2">Integrase</fullName>
    </submittedName>
</protein>
<dbReference type="AlphaFoldDB" id="A0A2J4RJJ7"/>
<evidence type="ECO:0000313" key="3">
    <source>
        <dbReference type="Proteomes" id="UP000234505"/>
    </source>
</evidence>
<dbReference type="Pfam" id="PF00589">
    <property type="entry name" value="Phage_integrase"/>
    <property type="match status" value="1"/>
</dbReference>
<name>A0A2J4RJJ7_9ENTR</name>
<dbReference type="InterPro" id="IPR002104">
    <property type="entry name" value="Integrase_catalytic"/>
</dbReference>
<proteinExistence type="predicted"/>
<comment type="caution">
    <text evidence="2">The sequence shown here is derived from an EMBL/GenBank/DDBJ whole genome shotgun (WGS) entry which is preliminary data.</text>
</comment>
<evidence type="ECO:0000313" key="2">
    <source>
        <dbReference type="EMBL" id="PLL43445.1"/>
    </source>
</evidence>
<dbReference type="InterPro" id="IPR011010">
    <property type="entry name" value="DNA_brk_join_enz"/>
</dbReference>
<dbReference type="Proteomes" id="UP000234505">
    <property type="component" value="Unassembled WGS sequence"/>
</dbReference>
<dbReference type="InterPro" id="IPR013762">
    <property type="entry name" value="Integrase-like_cat_sf"/>
</dbReference>
<sequence>MGNAMVALKTADEVKAVSAELAKNKKTNLFRCLWAMQFESALRFGDAVKLTWDQFAEGKTHLSIKQEKTGKIHKVAITPAMRSIVQARREEAADRPKFGDYIFSLSDLRSKGKPVSHNAVLTEYGKCGRRAGFQDVGSHTPRKSKGRILFENGAPLEHITKLLGQANPASTLFYIGFTQETADTLAGEYSLGEEW</sequence>
<dbReference type="PROSITE" id="PS51898">
    <property type="entry name" value="TYR_RECOMBINASE"/>
    <property type="match status" value="1"/>
</dbReference>
<dbReference type="Gene3D" id="1.10.443.10">
    <property type="entry name" value="Intergrase catalytic core"/>
    <property type="match status" value="1"/>
</dbReference>
<dbReference type="SUPFAM" id="SSF56349">
    <property type="entry name" value="DNA breaking-rejoining enzymes"/>
    <property type="match status" value="1"/>
</dbReference>
<accession>A0A2J4RJJ7</accession>
<organism evidence="2 3">
    <name type="scientific">Klebsiella michiganensis</name>
    <dbReference type="NCBI Taxonomy" id="1134687"/>
    <lineage>
        <taxon>Bacteria</taxon>
        <taxon>Pseudomonadati</taxon>
        <taxon>Pseudomonadota</taxon>
        <taxon>Gammaproteobacteria</taxon>
        <taxon>Enterobacterales</taxon>
        <taxon>Enterobacteriaceae</taxon>
        <taxon>Klebsiella/Raoultella group</taxon>
        <taxon>Klebsiella</taxon>
    </lineage>
</organism>
<dbReference type="EMBL" id="PIDS01000077">
    <property type="protein sequence ID" value="PLL43445.1"/>
    <property type="molecule type" value="Genomic_DNA"/>
</dbReference>
<reference evidence="2 3" key="1">
    <citation type="submission" date="2017-11" db="EMBL/GenBank/DDBJ databases">
        <authorList>
            <person name="Han C.G."/>
        </authorList>
    </citation>
    <scope>NUCLEOTIDE SEQUENCE [LARGE SCALE GENOMIC DNA]</scope>
    <source>
        <strain evidence="2 3">A11</strain>
    </source>
</reference>
<dbReference type="GO" id="GO:0015074">
    <property type="term" value="P:DNA integration"/>
    <property type="evidence" value="ECO:0007669"/>
    <property type="project" value="InterPro"/>
</dbReference>
<reference evidence="2 3" key="2">
    <citation type="submission" date="2018-01" db="EMBL/GenBank/DDBJ databases">
        <title>Genomic study of Klebsiella pneumoniae.</title>
        <authorList>
            <person name="Yang Y."/>
            <person name="Bicalho R."/>
        </authorList>
    </citation>
    <scope>NUCLEOTIDE SEQUENCE [LARGE SCALE GENOMIC DNA]</scope>
    <source>
        <strain evidence="2 3">A11</strain>
    </source>
</reference>
<dbReference type="RefSeq" id="WP_040215122.1">
    <property type="nucleotide sequence ID" value="NZ_CABEJA010000016.1"/>
</dbReference>